<dbReference type="Pfam" id="PF00644">
    <property type="entry name" value="PARP"/>
    <property type="match status" value="1"/>
</dbReference>
<dbReference type="AlphaFoldDB" id="A0AAN8P7Y7"/>
<proteinExistence type="predicted"/>
<keyword evidence="1" id="KW-0808">Transferase</keyword>
<reference evidence="3 4" key="1">
    <citation type="submission" date="2024-01" db="EMBL/GenBank/DDBJ databases">
        <title>The genome of the rayed Mediterranean limpet Patella caerulea (Linnaeus, 1758).</title>
        <authorList>
            <person name="Anh-Thu Weber A."/>
            <person name="Halstead-Nussloch G."/>
        </authorList>
    </citation>
    <scope>NUCLEOTIDE SEQUENCE [LARGE SCALE GENOMIC DNA]</scope>
    <source>
        <strain evidence="3">AATW-2023a</strain>
        <tissue evidence="3">Whole specimen</tissue>
    </source>
</reference>
<keyword evidence="4" id="KW-1185">Reference proteome</keyword>
<name>A0AAN8P7Y7_PATCE</name>
<dbReference type="GO" id="GO:1990404">
    <property type="term" value="F:NAD+-protein mono-ADP-ribosyltransferase activity"/>
    <property type="evidence" value="ECO:0007669"/>
    <property type="project" value="TreeGrafter"/>
</dbReference>
<dbReference type="Gene3D" id="3.90.228.10">
    <property type="match status" value="1"/>
</dbReference>
<dbReference type="PANTHER" id="PTHR45740:SF2">
    <property type="entry name" value="POLY [ADP-RIBOSE] POLYMERASE"/>
    <property type="match status" value="1"/>
</dbReference>
<feature type="domain" description="PARP catalytic" evidence="2">
    <location>
        <begin position="56"/>
        <end position="318"/>
    </location>
</feature>
<keyword evidence="1" id="KW-0520">NAD</keyword>
<evidence type="ECO:0000313" key="3">
    <source>
        <dbReference type="EMBL" id="KAK6172662.1"/>
    </source>
</evidence>
<evidence type="ECO:0000313" key="4">
    <source>
        <dbReference type="Proteomes" id="UP001347796"/>
    </source>
</evidence>
<dbReference type="InterPro" id="IPR012317">
    <property type="entry name" value="Poly(ADP-ribose)pol_cat_dom"/>
</dbReference>
<dbReference type="Proteomes" id="UP001347796">
    <property type="component" value="Unassembled WGS sequence"/>
</dbReference>
<comment type="caution">
    <text evidence="3">The sequence shown here is derived from an EMBL/GenBank/DDBJ whole genome shotgun (WGS) entry which is preliminary data.</text>
</comment>
<dbReference type="PROSITE" id="PS51059">
    <property type="entry name" value="PARP_CATALYTIC"/>
    <property type="match status" value="1"/>
</dbReference>
<dbReference type="PANTHER" id="PTHR45740">
    <property type="entry name" value="POLY [ADP-RIBOSE] POLYMERASE"/>
    <property type="match status" value="1"/>
</dbReference>
<dbReference type="GO" id="GO:0005634">
    <property type="term" value="C:nucleus"/>
    <property type="evidence" value="ECO:0007669"/>
    <property type="project" value="TreeGrafter"/>
</dbReference>
<dbReference type="EMBL" id="JAZGQO010000011">
    <property type="protein sequence ID" value="KAK6172662.1"/>
    <property type="molecule type" value="Genomic_DNA"/>
</dbReference>
<keyword evidence="1" id="KW-0328">Glycosyltransferase</keyword>
<gene>
    <name evidence="3" type="ORF">SNE40_016275</name>
</gene>
<dbReference type="GO" id="GO:0003950">
    <property type="term" value="F:NAD+ poly-ADP-ribosyltransferase activity"/>
    <property type="evidence" value="ECO:0007669"/>
    <property type="project" value="UniProtKB-UniRule"/>
</dbReference>
<organism evidence="3 4">
    <name type="scientific">Patella caerulea</name>
    <name type="common">Rayed Mediterranean limpet</name>
    <dbReference type="NCBI Taxonomy" id="87958"/>
    <lineage>
        <taxon>Eukaryota</taxon>
        <taxon>Metazoa</taxon>
        <taxon>Spiralia</taxon>
        <taxon>Lophotrochozoa</taxon>
        <taxon>Mollusca</taxon>
        <taxon>Gastropoda</taxon>
        <taxon>Patellogastropoda</taxon>
        <taxon>Patelloidea</taxon>
        <taxon>Patellidae</taxon>
        <taxon>Patella</taxon>
    </lineage>
</organism>
<dbReference type="EC" id="2.4.2.-" evidence="1"/>
<dbReference type="InterPro" id="IPR051712">
    <property type="entry name" value="ARTD-AVP"/>
</dbReference>
<protein>
    <recommendedName>
        <fullName evidence="1">Poly [ADP-ribose] polymerase</fullName>
        <shortName evidence="1">PARP</shortName>
        <ecNumber evidence="1">2.4.2.-</ecNumber>
    </recommendedName>
</protein>
<evidence type="ECO:0000256" key="1">
    <source>
        <dbReference type="RuleBase" id="RU362114"/>
    </source>
</evidence>
<sequence length="318" mass="36300">MVPGIHLQGEMKSVLKVTATLQKLLYSGSDAPQRGTVKFLRHMAMKVASPPPYWDLSTDWIKQLKAKLFTPGLVRIKATSAIYKAIEDLVKKTWRPDLVGEGLDAKGLSHKDIKVSKIERIENFDLYRKYYDRRQELFKEALKNRSPYKDIGSLPGSRGPILTTKKAHAALKHDDLYPEVNEHYVFHGTVPEVAEVIKENGFDVRNSKCGMLGQAIYAAEESTKADQYADKRAERNDGDKKIFLCRLLFGDVMIGTIRPKDCKKPPCKDPQHADTACTQFHGFYDSVISDREGKFREFAVYDSRMVYPEYIITYKRLT</sequence>
<accession>A0AAN8P7Y7</accession>
<evidence type="ECO:0000259" key="2">
    <source>
        <dbReference type="PROSITE" id="PS51059"/>
    </source>
</evidence>
<dbReference type="SUPFAM" id="SSF56399">
    <property type="entry name" value="ADP-ribosylation"/>
    <property type="match status" value="1"/>
</dbReference>